<evidence type="ECO:0000313" key="2">
    <source>
        <dbReference type="EMBL" id="MPN01449.1"/>
    </source>
</evidence>
<dbReference type="EMBL" id="VSSQ01047453">
    <property type="protein sequence ID" value="MPN01449.1"/>
    <property type="molecule type" value="Genomic_DNA"/>
</dbReference>
<name>A0A645EJZ1_9ZZZZ</name>
<proteinExistence type="predicted"/>
<feature type="transmembrane region" description="Helical" evidence="1">
    <location>
        <begin position="224"/>
        <end position="240"/>
    </location>
</feature>
<dbReference type="AlphaFoldDB" id="A0A645EJZ1"/>
<protein>
    <recommendedName>
        <fullName evidence="3">Glycosyltransferase RgtA/B/C/D-like domain-containing protein</fullName>
    </recommendedName>
</protein>
<keyword evidence="1" id="KW-0472">Membrane</keyword>
<keyword evidence="1" id="KW-0812">Transmembrane</keyword>
<feature type="transmembrane region" description="Helical" evidence="1">
    <location>
        <begin position="199"/>
        <end position="217"/>
    </location>
</feature>
<organism evidence="2">
    <name type="scientific">bioreactor metagenome</name>
    <dbReference type="NCBI Taxonomy" id="1076179"/>
    <lineage>
        <taxon>unclassified sequences</taxon>
        <taxon>metagenomes</taxon>
        <taxon>ecological metagenomes</taxon>
    </lineage>
</organism>
<feature type="transmembrane region" description="Helical" evidence="1">
    <location>
        <begin position="246"/>
        <end position="267"/>
    </location>
</feature>
<comment type="caution">
    <text evidence="2">The sequence shown here is derived from an EMBL/GenBank/DDBJ whole genome shotgun (WGS) entry which is preliminary data.</text>
</comment>
<evidence type="ECO:0008006" key="3">
    <source>
        <dbReference type="Google" id="ProtNLM"/>
    </source>
</evidence>
<sequence length="283" mass="31610">MQAYKNWAAIAAAVCSALAVYCKPNAWIGAVALGIILVLHALHTRGWKPIVAALLLLALCVPLPKLTQAAYEERIGVSFGKGYPMSAWMAMGMRESWMAAGWYNEYSKEMYNTYGTDLEAIAARNKKDIEKSNKAFAKDPKAAGAFYQEKFASQWNESTFESLWIAIVCEPYGGERSQLAQSLYDGRWPGELLEKEMNYMLQVLYAGFALGVIVLLRKRESMQLIFPITIFGGILFHLLFEANSKYTLTYLPMFLPIAAYGVLMFGVNAGKLFTKQAEQDGKE</sequence>
<reference evidence="2" key="1">
    <citation type="submission" date="2019-08" db="EMBL/GenBank/DDBJ databases">
        <authorList>
            <person name="Kucharzyk K."/>
            <person name="Murdoch R.W."/>
            <person name="Higgins S."/>
            <person name="Loffler F."/>
        </authorList>
    </citation>
    <scope>NUCLEOTIDE SEQUENCE</scope>
</reference>
<gene>
    <name evidence="2" type="ORF">SDC9_148658</name>
</gene>
<keyword evidence="1" id="KW-1133">Transmembrane helix</keyword>
<evidence type="ECO:0000256" key="1">
    <source>
        <dbReference type="SAM" id="Phobius"/>
    </source>
</evidence>
<accession>A0A645EJZ1</accession>